<accession>A0A329LPN4</accession>
<dbReference type="OrthoDB" id="157184at2"/>
<name>A0A329LPN4_9BACL</name>
<dbReference type="InterPro" id="IPR035906">
    <property type="entry name" value="MetI-like_sf"/>
</dbReference>
<dbReference type="Gene3D" id="1.10.3720.10">
    <property type="entry name" value="MetI-like"/>
    <property type="match status" value="1"/>
</dbReference>
<gene>
    <name evidence="9" type="ORF">DQG23_38805</name>
</gene>
<feature type="domain" description="ABC transmembrane type-1" evidence="8">
    <location>
        <begin position="69"/>
        <end position="279"/>
    </location>
</feature>
<proteinExistence type="inferred from homology"/>
<comment type="subcellular location">
    <subcellularLocation>
        <location evidence="1 7">Cell membrane</location>
        <topology evidence="1 7">Multi-pass membrane protein</topology>
    </subcellularLocation>
</comment>
<evidence type="ECO:0000256" key="7">
    <source>
        <dbReference type="RuleBase" id="RU363032"/>
    </source>
</evidence>
<reference evidence="9 10" key="1">
    <citation type="journal article" date="2009" name="Int. J. Syst. Evol. Microbiol.">
        <title>Paenibacillus contaminans sp. nov., isolated from a contaminated laboratory plate.</title>
        <authorList>
            <person name="Chou J.H."/>
            <person name="Lee J.H."/>
            <person name="Lin M.C."/>
            <person name="Chang P.S."/>
            <person name="Arun A.B."/>
            <person name="Young C.C."/>
            <person name="Chen W.M."/>
        </authorList>
    </citation>
    <scope>NUCLEOTIDE SEQUENCE [LARGE SCALE GENOMIC DNA]</scope>
    <source>
        <strain evidence="9 10">CKOBP-6</strain>
    </source>
</reference>
<keyword evidence="10" id="KW-1185">Reference proteome</keyword>
<dbReference type="RefSeq" id="WP_113036417.1">
    <property type="nucleotide sequence ID" value="NZ_QMFB01000046.1"/>
</dbReference>
<comment type="caution">
    <text evidence="9">The sequence shown here is derived from an EMBL/GenBank/DDBJ whole genome shotgun (WGS) entry which is preliminary data.</text>
</comment>
<evidence type="ECO:0000256" key="6">
    <source>
        <dbReference type="ARBA" id="ARBA00023136"/>
    </source>
</evidence>
<evidence type="ECO:0000256" key="2">
    <source>
        <dbReference type="ARBA" id="ARBA00022448"/>
    </source>
</evidence>
<keyword evidence="2 7" id="KW-0813">Transport</keyword>
<dbReference type="PANTHER" id="PTHR43744">
    <property type="entry name" value="ABC TRANSPORTER PERMEASE PROTEIN MG189-RELATED-RELATED"/>
    <property type="match status" value="1"/>
</dbReference>
<keyword evidence="6 7" id="KW-0472">Membrane</keyword>
<evidence type="ECO:0000259" key="8">
    <source>
        <dbReference type="PROSITE" id="PS50928"/>
    </source>
</evidence>
<evidence type="ECO:0000256" key="3">
    <source>
        <dbReference type="ARBA" id="ARBA00022475"/>
    </source>
</evidence>
<dbReference type="PANTHER" id="PTHR43744:SF9">
    <property type="entry name" value="POLYGALACTURONAN_RHAMNOGALACTURONAN TRANSPORT SYSTEM PERMEASE PROTEIN YTCP"/>
    <property type="match status" value="1"/>
</dbReference>
<dbReference type="GO" id="GO:0055085">
    <property type="term" value="P:transmembrane transport"/>
    <property type="evidence" value="ECO:0007669"/>
    <property type="project" value="InterPro"/>
</dbReference>
<dbReference type="CDD" id="cd06261">
    <property type="entry name" value="TM_PBP2"/>
    <property type="match status" value="1"/>
</dbReference>
<sequence>MIRHKSERVFNALNILFMLFLSVITLYPYLNQLAVSLNDGQDTIFGGITVYPRVFTWTNYETVFGNAGFVSSVVVSVLRVLAGTILGLLLITGAAYAISKKELPGRNFFIFFLIIPTFISGGLIPMYILYKYLHLMNHFLVYILPMAFVFYYMIIIRTYLQSLPPSLEESALIDGANEIQILFRIMLPLSLPVMATVTLWLAVAHWNDWTSSLYFVTKKNLFTLQYVMYKVVKEAELVNEMTVVNAMTGGTAAPRATVTPESVKAATIIVATLPIVLLYPFLQKYFIKGVMIGAVKE</sequence>
<evidence type="ECO:0000256" key="4">
    <source>
        <dbReference type="ARBA" id="ARBA00022692"/>
    </source>
</evidence>
<comment type="similarity">
    <text evidence="7">Belongs to the binding-protein-dependent transport system permease family.</text>
</comment>
<dbReference type="AlphaFoldDB" id="A0A329LPN4"/>
<keyword evidence="4 7" id="KW-0812">Transmembrane</keyword>
<feature type="transmembrane region" description="Helical" evidence="7">
    <location>
        <begin position="263"/>
        <end position="282"/>
    </location>
</feature>
<protein>
    <submittedName>
        <fullName evidence="9">Carbohydrate ABC transporter permease</fullName>
    </submittedName>
</protein>
<feature type="transmembrane region" description="Helical" evidence="7">
    <location>
        <begin position="12"/>
        <end position="30"/>
    </location>
</feature>
<dbReference type="PROSITE" id="PS50928">
    <property type="entry name" value="ABC_TM1"/>
    <property type="match status" value="1"/>
</dbReference>
<dbReference type="SUPFAM" id="SSF161098">
    <property type="entry name" value="MetI-like"/>
    <property type="match status" value="1"/>
</dbReference>
<feature type="transmembrane region" description="Helical" evidence="7">
    <location>
        <begin position="181"/>
        <end position="203"/>
    </location>
</feature>
<evidence type="ECO:0000313" key="9">
    <source>
        <dbReference type="EMBL" id="RAV09935.1"/>
    </source>
</evidence>
<dbReference type="InterPro" id="IPR000515">
    <property type="entry name" value="MetI-like"/>
</dbReference>
<feature type="transmembrane region" description="Helical" evidence="7">
    <location>
        <begin position="108"/>
        <end position="133"/>
    </location>
</feature>
<evidence type="ECO:0000313" key="10">
    <source>
        <dbReference type="Proteomes" id="UP000250369"/>
    </source>
</evidence>
<dbReference type="GO" id="GO:0005886">
    <property type="term" value="C:plasma membrane"/>
    <property type="evidence" value="ECO:0007669"/>
    <property type="project" value="UniProtKB-SubCell"/>
</dbReference>
<evidence type="ECO:0000256" key="1">
    <source>
        <dbReference type="ARBA" id="ARBA00004651"/>
    </source>
</evidence>
<organism evidence="9 10">
    <name type="scientific">Paenibacillus contaminans</name>
    <dbReference type="NCBI Taxonomy" id="450362"/>
    <lineage>
        <taxon>Bacteria</taxon>
        <taxon>Bacillati</taxon>
        <taxon>Bacillota</taxon>
        <taxon>Bacilli</taxon>
        <taxon>Bacillales</taxon>
        <taxon>Paenibacillaceae</taxon>
        <taxon>Paenibacillus</taxon>
    </lineage>
</organism>
<feature type="transmembrane region" description="Helical" evidence="7">
    <location>
        <begin position="139"/>
        <end position="160"/>
    </location>
</feature>
<dbReference type="EMBL" id="QMFB01000046">
    <property type="protein sequence ID" value="RAV09935.1"/>
    <property type="molecule type" value="Genomic_DNA"/>
</dbReference>
<feature type="transmembrane region" description="Helical" evidence="7">
    <location>
        <begin position="69"/>
        <end position="96"/>
    </location>
</feature>
<dbReference type="Pfam" id="PF00528">
    <property type="entry name" value="BPD_transp_1"/>
    <property type="match status" value="1"/>
</dbReference>
<dbReference type="Proteomes" id="UP000250369">
    <property type="component" value="Unassembled WGS sequence"/>
</dbReference>
<keyword evidence="5 7" id="KW-1133">Transmembrane helix</keyword>
<evidence type="ECO:0000256" key="5">
    <source>
        <dbReference type="ARBA" id="ARBA00022989"/>
    </source>
</evidence>
<keyword evidence="3" id="KW-1003">Cell membrane</keyword>